<dbReference type="GO" id="GO:0004842">
    <property type="term" value="F:ubiquitin-protein transferase activity"/>
    <property type="evidence" value="ECO:0007669"/>
    <property type="project" value="InterPro"/>
</dbReference>
<dbReference type="VEuPathDB" id="TriTrypDB:TCDM_08158"/>
<dbReference type="EMBL" id="AYLP01000108">
    <property type="protein sequence ID" value="ESS63884.1"/>
    <property type="molecule type" value="Genomic_DNA"/>
</dbReference>
<evidence type="ECO:0000313" key="3">
    <source>
        <dbReference type="Proteomes" id="UP000017861"/>
    </source>
</evidence>
<keyword evidence="2" id="KW-0436">Ligase</keyword>
<sequence>MEEDLSDWGLLSIADILDFDFLRKNEALSSIVITLKDCEIPLLPCEPSYAVKYVQMLIKNSKYNAENRHSNFEEMDRFRSVKLKRSLAASELIRERLLGAIESFALTVQKETHKPSFLQSVVHLGSIVCPDIGSFCDALIEGAEAMALRGVSSKKDIGSCVEVLQLFRSRIDISVLTEEQKRRLFFAEFSLALRSERLGVVVNCLLQKSTKDALRGKYCPPPLEHRVSFVKAKTDGFLTRTCELPFPIHSAQVNCFPSDEKLVVCSGNRGCVFDQLGMMGTRFKLREEFEVSMEKNTRIILCNEKELFLANRIPSALGNICYSIQKLDCVSGRLLKKTKFYFFLMTVWLLHVMLFSIFMVLYLVVLCAVSRRGYQTASVI</sequence>
<dbReference type="PANTHER" id="PTHR46654:SF1">
    <property type="entry name" value="E3 UBIQUITIN-PROTEIN LIGASE HECTD3"/>
    <property type="match status" value="1"/>
</dbReference>
<evidence type="ECO:0000256" key="1">
    <source>
        <dbReference type="SAM" id="Phobius"/>
    </source>
</evidence>
<accession>V5B8B5</accession>
<proteinExistence type="predicted"/>
<dbReference type="GO" id="GO:0005737">
    <property type="term" value="C:cytoplasm"/>
    <property type="evidence" value="ECO:0007669"/>
    <property type="project" value="TreeGrafter"/>
</dbReference>
<dbReference type="AlphaFoldDB" id="V5B8B5"/>
<dbReference type="Proteomes" id="UP000017861">
    <property type="component" value="Unassembled WGS sequence"/>
</dbReference>
<organism evidence="2 3">
    <name type="scientific">Trypanosoma cruzi Dm28c</name>
    <dbReference type="NCBI Taxonomy" id="1416333"/>
    <lineage>
        <taxon>Eukaryota</taxon>
        <taxon>Discoba</taxon>
        <taxon>Euglenozoa</taxon>
        <taxon>Kinetoplastea</taxon>
        <taxon>Metakinetoplastina</taxon>
        <taxon>Trypanosomatida</taxon>
        <taxon>Trypanosomatidae</taxon>
        <taxon>Trypanosoma</taxon>
        <taxon>Schizotrypanum</taxon>
    </lineage>
</organism>
<evidence type="ECO:0000313" key="2">
    <source>
        <dbReference type="EMBL" id="ESS63884.1"/>
    </source>
</evidence>
<name>V5B8B5_TRYCR</name>
<dbReference type="InterPro" id="IPR042469">
    <property type="entry name" value="HECTD3"/>
</dbReference>
<protein>
    <submittedName>
        <fullName evidence="2">Ubiquitin-protein ligase</fullName>
    </submittedName>
</protein>
<feature type="transmembrane region" description="Helical" evidence="1">
    <location>
        <begin position="340"/>
        <end position="365"/>
    </location>
</feature>
<keyword evidence="1" id="KW-1133">Transmembrane helix</keyword>
<comment type="caution">
    <text evidence="2">The sequence shown here is derived from an EMBL/GenBank/DDBJ whole genome shotgun (WGS) entry which is preliminary data.</text>
</comment>
<keyword evidence="1" id="KW-0812">Transmembrane</keyword>
<reference evidence="2 3" key="1">
    <citation type="journal article" date="2014" name="Genome Announc.">
        <title>Trypanosoma cruzi Clone Dm28c Draft Genome Sequence.</title>
        <authorList>
            <person name="Grisard E.C."/>
            <person name="Teixeira S.M."/>
            <person name="de Almeida L.G."/>
            <person name="Stoco P.H."/>
            <person name="Gerber A.L."/>
            <person name="Talavera-Lopez C."/>
            <person name="Lima O.C."/>
            <person name="Andersson B."/>
            <person name="de Vasconcelos A.T."/>
        </authorList>
    </citation>
    <scope>NUCLEOTIDE SEQUENCE [LARGE SCALE GENOMIC DNA]</scope>
    <source>
        <strain evidence="2 3">Dm28c</strain>
    </source>
</reference>
<dbReference type="GO" id="GO:0016874">
    <property type="term" value="F:ligase activity"/>
    <property type="evidence" value="ECO:0007669"/>
    <property type="project" value="UniProtKB-KW"/>
</dbReference>
<dbReference type="PANTHER" id="PTHR46654">
    <property type="entry name" value="E3 UBIQUITIN-PROTEIN LIGASE HECTD3"/>
    <property type="match status" value="1"/>
</dbReference>
<gene>
    <name evidence="2" type="ORF">TCDM_08158</name>
</gene>
<keyword evidence="1" id="KW-0472">Membrane</keyword>